<name>A0A1Y1UGW2_9TREE</name>
<dbReference type="GeneID" id="33555931"/>
<dbReference type="InterPro" id="IPR000651">
    <property type="entry name" value="Ras-like_Gua-exchang_fac_N"/>
</dbReference>
<dbReference type="GO" id="GO:0007265">
    <property type="term" value="P:Ras protein signal transduction"/>
    <property type="evidence" value="ECO:0007669"/>
    <property type="project" value="TreeGrafter"/>
</dbReference>
<reference evidence="6 7" key="1">
    <citation type="submission" date="2017-03" db="EMBL/GenBank/DDBJ databases">
        <title>Widespread Adenine N6-methylation of Active Genes in Fungi.</title>
        <authorList>
            <consortium name="DOE Joint Genome Institute"/>
            <person name="Mondo S.J."/>
            <person name="Dannebaum R.O."/>
            <person name="Kuo R.C."/>
            <person name="Louie K.B."/>
            <person name="Bewick A.J."/>
            <person name="Labutti K."/>
            <person name="Haridas S."/>
            <person name="Kuo A."/>
            <person name="Salamov A."/>
            <person name="Ahrendt S.R."/>
            <person name="Lau R."/>
            <person name="Bowen B.P."/>
            <person name="Lipzen A."/>
            <person name="Sullivan W."/>
            <person name="Andreopoulos W.B."/>
            <person name="Clum A."/>
            <person name="Lindquist E."/>
            <person name="Daum C."/>
            <person name="Northen T.R."/>
            <person name="Ramamoorthy G."/>
            <person name="Schmitz R.J."/>
            <person name="Gryganskyi A."/>
            <person name="Culley D."/>
            <person name="Magnuson J."/>
            <person name="James T.Y."/>
            <person name="O'Malley M.A."/>
            <person name="Stajich J.E."/>
            <person name="Spatafora J.W."/>
            <person name="Visel A."/>
            <person name="Grigoriev I.V."/>
        </authorList>
    </citation>
    <scope>NUCLEOTIDE SEQUENCE [LARGE SCALE GENOMIC DNA]</scope>
    <source>
        <strain evidence="6 7">NRRL Y-17943</strain>
    </source>
</reference>
<keyword evidence="7" id="KW-1185">Reference proteome</keyword>
<evidence type="ECO:0000256" key="1">
    <source>
        <dbReference type="ARBA" id="ARBA00022658"/>
    </source>
</evidence>
<dbReference type="InterPro" id="IPR008937">
    <property type="entry name" value="Ras-like_GEF"/>
</dbReference>
<dbReference type="PANTHER" id="PTHR23113:SF348">
    <property type="entry name" value="GUANYL-NUCLEOTIDE EXCHANGE FACTOR RASGEF, PUTATIVE (AFU_ORTHOLOGUE AFUA_1G04700)-RELATED"/>
    <property type="match status" value="1"/>
</dbReference>
<dbReference type="PROSITE" id="PS50009">
    <property type="entry name" value="RASGEF_CAT"/>
    <property type="match status" value="1"/>
</dbReference>
<dbReference type="PANTHER" id="PTHR23113">
    <property type="entry name" value="GUANINE NUCLEOTIDE EXCHANGE FACTOR"/>
    <property type="match status" value="1"/>
</dbReference>
<feature type="region of interest" description="Disordered" evidence="3">
    <location>
        <begin position="392"/>
        <end position="416"/>
    </location>
</feature>
<feature type="compositionally biased region" description="Polar residues" evidence="3">
    <location>
        <begin position="117"/>
        <end position="149"/>
    </location>
</feature>
<dbReference type="Pfam" id="PF00618">
    <property type="entry name" value="RasGEF_N"/>
    <property type="match status" value="1"/>
</dbReference>
<feature type="compositionally biased region" description="Polar residues" evidence="3">
    <location>
        <begin position="405"/>
        <end position="415"/>
    </location>
</feature>
<dbReference type="Gene3D" id="1.10.840.10">
    <property type="entry name" value="Ras guanine-nucleotide exchange factors catalytic domain"/>
    <property type="match status" value="1"/>
</dbReference>
<feature type="domain" description="Ras-GEF" evidence="4">
    <location>
        <begin position="729"/>
        <end position="965"/>
    </location>
</feature>
<dbReference type="SUPFAM" id="SSF52540">
    <property type="entry name" value="P-loop containing nucleoside triphosphate hydrolases"/>
    <property type="match status" value="1"/>
</dbReference>
<dbReference type="PROSITE" id="PS51419">
    <property type="entry name" value="RAB"/>
    <property type="match status" value="1"/>
</dbReference>
<dbReference type="AlphaFoldDB" id="A0A1Y1UGW2"/>
<dbReference type="PROSITE" id="PS50212">
    <property type="entry name" value="RASGEF_NTER"/>
    <property type="match status" value="1"/>
</dbReference>
<feature type="region of interest" description="Disordered" evidence="3">
    <location>
        <begin position="116"/>
        <end position="193"/>
    </location>
</feature>
<dbReference type="STRING" id="4999.A0A1Y1UGW2"/>
<dbReference type="Gene3D" id="3.40.50.300">
    <property type="entry name" value="P-loop containing nucleotide triphosphate hydrolases"/>
    <property type="match status" value="1"/>
</dbReference>
<dbReference type="GO" id="GO:0005886">
    <property type="term" value="C:plasma membrane"/>
    <property type="evidence" value="ECO:0007669"/>
    <property type="project" value="TreeGrafter"/>
</dbReference>
<dbReference type="InParanoid" id="A0A1Y1UGW2"/>
<dbReference type="Proteomes" id="UP000193218">
    <property type="component" value="Unassembled WGS sequence"/>
</dbReference>
<dbReference type="InterPro" id="IPR036964">
    <property type="entry name" value="RASGEF_cat_dom_sf"/>
</dbReference>
<dbReference type="InterPro" id="IPR001895">
    <property type="entry name" value="RASGEF_cat_dom"/>
</dbReference>
<evidence type="ECO:0000256" key="2">
    <source>
        <dbReference type="PROSITE-ProRule" id="PRU00168"/>
    </source>
</evidence>
<evidence type="ECO:0000256" key="3">
    <source>
        <dbReference type="SAM" id="MobiDB-lite"/>
    </source>
</evidence>
<organism evidence="6 7">
    <name type="scientific">Kockovaella imperatae</name>
    <dbReference type="NCBI Taxonomy" id="4999"/>
    <lineage>
        <taxon>Eukaryota</taxon>
        <taxon>Fungi</taxon>
        <taxon>Dikarya</taxon>
        <taxon>Basidiomycota</taxon>
        <taxon>Agaricomycotina</taxon>
        <taxon>Tremellomycetes</taxon>
        <taxon>Tremellales</taxon>
        <taxon>Cuniculitremaceae</taxon>
        <taxon>Kockovaella</taxon>
    </lineage>
</organism>
<dbReference type="EMBL" id="NBSH01000007">
    <property type="protein sequence ID" value="ORX36746.1"/>
    <property type="molecule type" value="Genomic_DNA"/>
</dbReference>
<feature type="compositionally biased region" description="Polar residues" evidence="3">
    <location>
        <begin position="1"/>
        <end position="11"/>
    </location>
</feature>
<gene>
    <name evidence="6" type="ORF">BD324DRAFT_608801</name>
</gene>
<dbReference type="RefSeq" id="XP_021870815.1">
    <property type="nucleotide sequence ID" value="XM_022014123.1"/>
</dbReference>
<dbReference type="Gene3D" id="1.20.870.10">
    <property type="entry name" value="Son of sevenless (SoS) protein Chain: S domain 1"/>
    <property type="match status" value="1"/>
</dbReference>
<dbReference type="InterPro" id="IPR027417">
    <property type="entry name" value="P-loop_NTPase"/>
</dbReference>
<sequence length="1000" mass="111161">MADSGSTTPARMTTPGSTSGKSPTKSRRTAFTGHVIVPPVPDRSTFMRTHDTVDSRSVLRHSVSDESLQVGRSGRSSSEPPAPPSKEGSDLPSDMLLQAARLKLSSMDQEAMRKLRSTMQEYSDTSDSQSLGDPSILSPRSGNTDSSFGRQGHERSRSSTLSKPVFGMETQSEAGPSVPRIGRPENQVGPKSAHLPTHENIHVDHTIAVLGHRGVGKSTLIKRAVRAWGATEPTVFQTPQGYRVSSCISMVQPGGNLKRSWTVELLELSIEALQLDDPGPSKRELLPSLLPPISGAVLCYDATREQSLANVAAVLEALASQSLPCVLLACKSDPGVDLQVKPVQGDALGRPYNVGLIEVSSMTSEGKSKMRNALRWLLFKLEQRQRRTLRKASPPLKTSPPIVRVTSTGSDTSSGAERVMWSRTVKLGRLGTDSDAQSSSSSLHRLVKDPLISTQVAEVEIGGKPLDERQSAQSLNIENHQTEEVPESIWFSEQTLMNRFFSAIVSAKDDNFLAAFLLTYRRFVTPERLINLLHERLSEVQQYPVATDIRHWALQRLVGGLVDWTRSYPGDFADLAVEQKLRTIIHETSSHLFMAHIFGDLVEFEERLPHLIDLDKSWSSDNRMSKTLDVLSVPLSAASELVLDNNVLYDFESSVGKSNTGTLPTTANDSPAPSFHTRSTHSLQPEDSYPQREQVAHPKPRAEFYRHGVMEDAGFGRWTAAANYLLNSDPATFAAELTRAQWSLFRTIRPRDVFRHDFGNEKETPVNKSVNFFNHMSRWASTMILAHHKAKYRARIYERFMLITHHLRRLNNYDGLYAILSGMQETSIHRLNQTHALIQPSTSSRESQNHLTLMDPRGGYSQYRSVVQSDIVQGKSAIPLLTVLLGMVNRLQSTRREDIRETDNFIQWDKFARFHEILSVITDCQARGMPISGKVSPVFRRIIDETPIIMSEDALFERSRLLEPIGGGGSRAANAFKRFVNNVDQTMRSSPGGPSLAHMR</sequence>
<feature type="domain" description="N-terminal Ras-GEF" evidence="5">
    <location>
        <begin position="484"/>
        <end position="609"/>
    </location>
</feature>
<feature type="compositionally biased region" description="Low complexity" evidence="3">
    <location>
        <begin position="13"/>
        <end position="23"/>
    </location>
</feature>
<keyword evidence="1 2" id="KW-0344">Guanine-nucleotide releasing factor</keyword>
<protein>
    <submittedName>
        <fullName evidence="6">Ras guanine nucleotide exchange factor domain-containing protein</fullName>
    </submittedName>
</protein>
<dbReference type="InterPro" id="IPR023578">
    <property type="entry name" value="Ras_GEF_dom_sf"/>
</dbReference>
<proteinExistence type="predicted"/>
<dbReference type="CDD" id="cd00882">
    <property type="entry name" value="Ras_like_GTPase"/>
    <property type="match status" value="1"/>
</dbReference>
<dbReference type="GO" id="GO:0005085">
    <property type="term" value="F:guanyl-nucleotide exchange factor activity"/>
    <property type="evidence" value="ECO:0007669"/>
    <property type="project" value="UniProtKB-KW"/>
</dbReference>
<dbReference type="SMART" id="SM00147">
    <property type="entry name" value="RasGEF"/>
    <property type="match status" value="1"/>
</dbReference>
<dbReference type="Pfam" id="PF00617">
    <property type="entry name" value="RasGEF"/>
    <property type="match status" value="1"/>
</dbReference>
<evidence type="ECO:0000313" key="6">
    <source>
        <dbReference type="EMBL" id="ORX36746.1"/>
    </source>
</evidence>
<dbReference type="SUPFAM" id="SSF48366">
    <property type="entry name" value="Ras GEF"/>
    <property type="match status" value="1"/>
</dbReference>
<feature type="compositionally biased region" description="Polar residues" evidence="3">
    <location>
        <begin position="659"/>
        <end position="685"/>
    </location>
</feature>
<dbReference type="OrthoDB" id="28357at2759"/>
<feature type="region of interest" description="Disordered" evidence="3">
    <location>
        <begin position="659"/>
        <end position="691"/>
    </location>
</feature>
<evidence type="ECO:0000259" key="4">
    <source>
        <dbReference type="PROSITE" id="PS50009"/>
    </source>
</evidence>
<accession>A0A1Y1UGW2</accession>
<comment type="caution">
    <text evidence="6">The sequence shown here is derived from an EMBL/GenBank/DDBJ whole genome shotgun (WGS) entry which is preliminary data.</text>
</comment>
<evidence type="ECO:0000313" key="7">
    <source>
        <dbReference type="Proteomes" id="UP000193218"/>
    </source>
</evidence>
<evidence type="ECO:0000259" key="5">
    <source>
        <dbReference type="PROSITE" id="PS50212"/>
    </source>
</evidence>
<feature type="region of interest" description="Disordered" evidence="3">
    <location>
        <begin position="1"/>
        <end position="93"/>
    </location>
</feature>